<reference evidence="2 3" key="1">
    <citation type="submission" date="2021-02" db="EMBL/GenBank/DDBJ databases">
        <authorList>
            <person name="Park J.-S."/>
        </authorList>
    </citation>
    <scope>NUCLEOTIDE SEQUENCE [LARGE SCALE GENOMIC DNA]</scope>
    <source>
        <strain evidence="2 3">188UL20-2</strain>
    </source>
</reference>
<dbReference type="PANTHER" id="PTHR14097:SF7">
    <property type="entry name" value="OXIDOREDUCTASE HTATIP2"/>
    <property type="match status" value="1"/>
</dbReference>
<comment type="caution">
    <text evidence="2">The sequence shown here is derived from an EMBL/GenBank/DDBJ whole genome shotgun (WGS) entry which is preliminary data.</text>
</comment>
<dbReference type="Proteomes" id="UP000809621">
    <property type="component" value="Unassembled WGS sequence"/>
</dbReference>
<organism evidence="2 3">
    <name type="scientific">Vibrio ulleungensis</name>
    <dbReference type="NCBI Taxonomy" id="2807619"/>
    <lineage>
        <taxon>Bacteria</taxon>
        <taxon>Pseudomonadati</taxon>
        <taxon>Pseudomonadota</taxon>
        <taxon>Gammaproteobacteria</taxon>
        <taxon>Vibrionales</taxon>
        <taxon>Vibrionaceae</taxon>
        <taxon>Vibrio</taxon>
    </lineage>
</organism>
<feature type="domain" description="NAD(P)-binding" evidence="1">
    <location>
        <begin position="13"/>
        <end position="207"/>
    </location>
</feature>
<protein>
    <submittedName>
        <fullName evidence="2">NAD(P)H-binding protein</fullName>
    </submittedName>
</protein>
<dbReference type="Gene3D" id="3.40.50.720">
    <property type="entry name" value="NAD(P)-binding Rossmann-like Domain"/>
    <property type="match status" value="1"/>
</dbReference>
<dbReference type="Pfam" id="PF13460">
    <property type="entry name" value="NAD_binding_10"/>
    <property type="match status" value="1"/>
</dbReference>
<sequence length="225" mass="24216">MTFPSNSTVIVAGSTGLIGSSVIKQLLLEPNVCSVTALSRRPLPFQAEKLQVAIHSPLAVPVEPGTETTYHYGFICLGTTIKQAGSKDALEAIDRHLVVNIAEQMKTAGVRHLAVVSSIGANAKSASHYLRCKGLMEQEVKALGFDSLVFAQPGPLSGERETTRKDEVLLQRVSKWIEPLMVAGLKKYVPISGEDVATAMMSAVTQPNAKSVQRLNTIELRNLIP</sequence>
<gene>
    <name evidence="2" type="ORF">JQC93_06315</name>
</gene>
<evidence type="ECO:0000313" key="2">
    <source>
        <dbReference type="EMBL" id="MBM7036020.1"/>
    </source>
</evidence>
<keyword evidence="3" id="KW-1185">Reference proteome</keyword>
<dbReference type="PANTHER" id="PTHR14097">
    <property type="entry name" value="OXIDOREDUCTASE HTATIP2"/>
    <property type="match status" value="1"/>
</dbReference>
<dbReference type="InterPro" id="IPR016040">
    <property type="entry name" value="NAD(P)-bd_dom"/>
</dbReference>
<accession>A0ABS2HEL6</accession>
<dbReference type="InterPro" id="IPR036291">
    <property type="entry name" value="NAD(P)-bd_dom_sf"/>
</dbReference>
<evidence type="ECO:0000313" key="3">
    <source>
        <dbReference type="Proteomes" id="UP000809621"/>
    </source>
</evidence>
<name>A0ABS2HEL6_9VIBR</name>
<dbReference type="RefSeq" id="WP_205157630.1">
    <property type="nucleotide sequence ID" value="NZ_JAFEUM010000002.1"/>
</dbReference>
<evidence type="ECO:0000259" key="1">
    <source>
        <dbReference type="Pfam" id="PF13460"/>
    </source>
</evidence>
<dbReference type="EMBL" id="JAFEUM010000002">
    <property type="protein sequence ID" value="MBM7036020.1"/>
    <property type="molecule type" value="Genomic_DNA"/>
</dbReference>
<dbReference type="SUPFAM" id="SSF51735">
    <property type="entry name" value="NAD(P)-binding Rossmann-fold domains"/>
    <property type="match status" value="1"/>
</dbReference>
<proteinExistence type="predicted"/>